<proteinExistence type="predicted"/>
<protein>
    <submittedName>
        <fullName evidence="3">Uncharacterized protein</fullName>
    </submittedName>
</protein>
<keyword evidence="2" id="KW-1133">Transmembrane helix</keyword>
<keyword evidence="2" id="KW-0472">Membrane</keyword>
<dbReference type="EMBL" id="OU892281">
    <property type="protein sequence ID" value="CAG9769490.1"/>
    <property type="molecule type" value="Genomic_DNA"/>
</dbReference>
<evidence type="ECO:0000256" key="2">
    <source>
        <dbReference type="SAM" id="Phobius"/>
    </source>
</evidence>
<name>A0A9N9MTC2_9CUCU</name>
<feature type="region of interest" description="Disordered" evidence="1">
    <location>
        <begin position="40"/>
        <end position="65"/>
    </location>
</feature>
<accession>A0A9N9MTC2</accession>
<sequence>MADLHLDLNQSIDLRVAQFKNDPEKMTQVNDFLNEMFEKAQKEAEQRQNGRTKGKLTGPKKSAHGQTVLSRLPECLRPGFLPPYAIAPIQCGVLLLLATIIIRKYLWKSSTNGTT</sequence>
<dbReference type="AlphaFoldDB" id="A0A9N9MTC2"/>
<evidence type="ECO:0000313" key="4">
    <source>
        <dbReference type="Proteomes" id="UP001152799"/>
    </source>
</evidence>
<feature type="transmembrane region" description="Helical" evidence="2">
    <location>
        <begin position="81"/>
        <end position="102"/>
    </location>
</feature>
<gene>
    <name evidence="3" type="ORF">CEUTPL_LOCUS9999</name>
</gene>
<keyword evidence="2" id="KW-0812">Transmembrane</keyword>
<keyword evidence="4" id="KW-1185">Reference proteome</keyword>
<reference evidence="3" key="1">
    <citation type="submission" date="2022-01" db="EMBL/GenBank/DDBJ databases">
        <authorList>
            <person name="King R."/>
        </authorList>
    </citation>
    <scope>NUCLEOTIDE SEQUENCE</scope>
</reference>
<dbReference type="OrthoDB" id="7784285at2759"/>
<dbReference type="Proteomes" id="UP001152799">
    <property type="component" value="Chromosome 5"/>
</dbReference>
<organism evidence="3 4">
    <name type="scientific">Ceutorhynchus assimilis</name>
    <name type="common">cabbage seed weevil</name>
    <dbReference type="NCBI Taxonomy" id="467358"/>
    <lineage>
        <taxon>Eukaryota</taxon>
        <taxon>Metazoa</taxon>
        <taxon>Ecdysozoa</taxon>
        <taxon>Arthropoda</taxon>
        <taxon>Hexapoda</taxon>
        <taxon>Insecta</taxon>
        <taxon>Pterygota</taxon>
        <taxon>Neoptera</taxon>
        <taxon>Endopterygota</taxon>
        <taxon>Coleoptera</taxon>
        <taxon>Polyphaga</taxon>
        <taxon>Cucujiformia</taxon>
        <taxon>Curculionidae</taxon>
        <taxon>Ceutorhynchinae</taxon>
        <taxon>Ceutorhynchus</taxon>
    </lineage>
</organism>
<evidence type="ECO:0000256" key="1">
    <source>
        <dbReference type="SAM" id="MobiDB-lite"/>
    </source>
</evidence>
<evidence type="ECO:0000313" key="3">
    <source>
        <dbReference type="EMBL" id="CAG9769490.1"/>
    </source>
</evidence>